<gene>
    <name evidence="2" type="ORF">PanWU01x14_124410</name>
</gene>
<feature type="transmembrane region" description="Helical" evidence="1">
    <location>
        <begin position="57"/>
        <end position="80"/>
    </location>
</feature>
<accession>A0A2P5CTJ3</accession>
<organism evidence="2 3">
    <name type="scientific">Parasponia andersonii</name>
    <name type="common">Sponia andersonii</name>
    <dbReference type="NCBI Taxonomy" id="3476"/>
    <lineage>
        <taxon>Eukaryota</taxon>
        <taxon>Viridiplantae</taxon>
        <taxon>Streptophyta</taxon>
        <taxon>Embryophyta</taxon>
        <taxon>Tracheophyta</taxon>
        <taxon>Spermatophyta</taxon>
        <taxon>Magnoliopsida</taxon>
        <taxon>eudicotyledons</taxon>
        <taxon>Gunneridae</taxon>
        <taxon>Pentapetalae</taxon>
        <taxon>rosids</taxon>
        <taxon>fabids</taxon>
        <taxon>Rosales</taxon>
        <taxon>Cannabaceae</taxon>
        <taxon>Parasponia</taxon>
    </lineage>
</organism>
<sequence>MSTGLLLKLGKNPSAFLIITIVVSILLVRTNLGSKVFNFASDNVLYLYEDCSNHDSSMAVIAISSLVLVHAMDCALLRILESDDN</sequence>
<comment type="caution">
    <text evidence="2">The sequence shown here is derived from an EMBL/GenBank/DDBJ whole genome shotgun (WGS) entry which is preliminary data.</text>
</comment>
<keyword evidence="1" id="KW-0812">Transmembrane</keyword>
<dbReference type="AlphaFoldDB" id="A0A2P5CTJ3"/>
<protein>
    <submittedName>
        <fullName evidence="2">Uncharacterized protein</fullName>
    </submittedName>
</protein>
<keyword evidence="1" id="KW-0472">Membrane</keyword>
<keyword evidence="3" id="KW-1185">Reference proteome</keyword>
<feature type="transmembrane region" description="Helical" evidence="1">
    <location>
        <begin position="15"/>
        <end position="37"/>
    </location>
</feature>
<evidence type="ECO:0000256" key="1">
    <source>
        <dbReference type="SAM" id="Phobius"/>
    </source>
</evidence>
<evidence type="ECO:0000313" key="2">
    <source>
        <dbReference type="EMBL" id="PON64372.1"/>
    </source>
</evidence>
<reference evidence="3" key="1">
    <citation type="submission" date="2016-06" db="EMBL/GenBank/DDBJ databases">
        <title>Parallel loss of symbiosis genes in relatives of nitrogen-fixing non-legume Parasponia.</title>
        <authorList>
            <person name="Van Velzen R."/>
            <person name="Holmer R."/>
            <person name="Bu F."/>
            <person name="Rutten L."/>
            <person name="Van Zeijl A."/>
            <person name="Liu W."/>
            <person name="Santuari L."/>
            <person name="Cao Q."/>
            <person name="Sharma T."/>
            <person name="Shen D."/>
            <person name="Roswanjaya Y."/>
            <person name="Wardhani T."/>
            <person name="Kalhor M.S."/>
            <person name="Jansen J."/>
            <person name="Van den Hoogen J."/>
            <person name="Gungor B."/>
            <person name="Hartog M."/>
            <person name="Hontelez J."/>
            <person name="Verver J."/>
            <person name="Yang W.-C."/>
            <person name="Schijlen E."/>
            <person name="Repin R."/>
            <person name="Schilthuizen M."/>
            <person name="Schranz E."/>
            <person name="Heidstra R."/>
            <person name="Miyata K."/>
            <person name="Fedorova E."/>
            <person name="Kohlen W."/>
            <person name="Bisseling T."/>
            <person name="Smit S."/>
            <person name="Geurts R."/>
        </authorList>
    </citation>
    <scope>NUCLEOTIDE SEQUENCE [LARGE SCALE GENOMIC DNA]</scope>
    <source>
        <strain evidence="3">cv. WU1-14</strain>
    </source>
</reference>
<name>A0A2P5CTJ3_PARAD</name>
<proteinExistence type="predicted"/>
<keyword evidence="1" id="KW-1133">Transmembrane helix</keyword>
<dbReference type="EMBL" id="JXTB01000096">
    <property type="protein sequence ID" value="PON64372.1"/>
    <property type="molecule type" value="Genomic_DNA"/>
</dbReference>
<dbReference type="Proteomes" id="UP000237105">
    <property type="component" value="Unassembled WGS sequence"/>
</dbReference>
<evidence type="ECO:0000313" key="3">
    <source>
        <dbReference type="Proteomes" id="UP000237105"/>
    </source>
</evidence>